<dbReference type="Proteomes" id="UP000006514">
    <property type="component" value="Unassembled WGS sequence"/>
</dbReference>
<dbReference type="AlphaFoldDB" id="J0CVD3"/>
<keyword evidence="3" id="KW-1185">Reference proteome</keyword>
<organism evidence="2 3">
    <name type="scientific">Auricularia subglabra (strain TFB-10046 / SS5)</name>
    <name type="common">White-rot fungus</name>
    <name type="synonym">Auricularia delicata (strain TFB10046)</name>
    <dbReference type="NCBI Taxonomy" id="717982"/>
    <lineage>
        <taxon>Eukaryota</taxon>
        <taxon>Fungi</taxon>
        <taxon>Dikarya</taxon>
        <taxon>Basidiomycota</taxon>
        <taxon>Agaricomycotina</taxon>
        <taxon>Agaricomycetes</taxon>
        <taxon>Auriculariales</taxon>
        <taxon>Auriculariaceae</taxon>
        <taxon>Auricularia</taxon>
    </lineage>
</organism>
<proteinExistence type="predicted"/>
<feature type="region of interest" description="Disordered" evidence="1">
    <location>
        <begin position="107"/>
        <end position="140"/>
    </location>
</feature>
<evidence type="ECO:0000313" key="2">
    <source>
        <dbReference type="EMBL" id="EJD34375.1"/>
    </source>
</evidence>
<evidence type="ECO:0008006" key="4">
    <source>
        <dbReference type="Google" id="ProtNLM"/>
    </source>
</evidence>
<protein>
    <recommendedName>
        <fullName evidence="4">Peptidase A1 domain-containing protein</fullName>
    </recommendedName>
</protein>
<gene>
    <name evidence="2" type="ORF">AURDEDRAFT_189020</name>
</gene>
<reference evidence="3" key="1">
    <citation type="journal article" date="2012" name="Science">
        <title>The Paleozoic origin of enzymatic lignin decomposition reconstructed from 31 fungal genomes.</title>
        <authorList>
            <person name="Floudas D."/>
            <person name="Binder M."/>
            <person name="Riley R."/>
            <person name="Barry K."/>
            <person name="Blanchette R.A."/>
            <person name="Henrissat B."/>
            <person name="Martinez A.T."/>
            <person name="Otillar R."/>
            <person name="Spatafora J.W."/>
            <person name="Yadav J.S."/>
            <person name="Aerts A."/>
            <person name="Benoit I."/>
            <person name="Boyd A."/>
            <person name="Carlson A."/>
            <person name="Copeland A."/>
            <person name="Coutinho P.M."/>
            <person name="de Vries R.P."/>
            <person name="Ferreira P."/>
            <person name="Findley K."/>
            <person name="Foster B."/>
            <person name="Gaskell J."/>
            <person name="Glotzer D."/>
            <person name="Gorecki P."/>
            <person name="Heitman J."/>
            <person name="Hesse C."/>
            <person name="Hori C."/>
            <person name="Igarashi K."/>
            <person name="Jurgens J.A."/>
            <person name="Kallen N."/>
            <person name="Kersten P."/>
            <person name="Kohler A."/>
            <person name="Kuees U."/>
            <person name="Kumar T.K.A."/>
            <person name="Kuo A."/>
            <person name="LaButti K."/>
            <person name="Larrondo L.F."/>
            <person name="Lindquist E."/>
            <person name="Ling A."/>
            <person name="Lombard V."/>
            <person name="Lucas S."/>
            <person name="Lundell T."/>
            <person name="Martin R."/>
            <person name="McLaughlin D.J."/>
            <person name="Morgenstern I."/>
            <person name="Morin E."/>
            <person name="Murat C."/>
            <person name="Nagy L.G."/>
            <person name="Nolan M."/>
            <person name="Ohm R.A."/>
            <person name="Patyshakuliyeva A."/>
            <person name="Rokas A."/>
            <person name="Ruiz-Duenas F.J."/>
            <person name="Sabat G."/>
            <person name="Salamov A."/>
            <person name="Samejima M."/>
            <person name="Schmutz J."/>
            <person name="Slot J.C."/>
            <person name="St John F."/>
            <person name="Stenlid J."/>
            <person name="Sun H."/>
            <person name="Sun S."/>
            <person name="Syed K."/>
            <person name="Tsang A."/>
            <person name="Wiebenga A."/>
            <person name="Young D."/>
            <person name="Pisabarro A."/>
            <person name="Eastwood D.C."/>
            <person name="Martin F."/>
            <person name="Cullen D."/>
            <person name="Grigoriev I.V."/>
            <person name="Hibbett D.S."/>
        </authorList>
    </citation>
    <scope>NUCLEOTIDE SEQUENCE [LARGE SCALE GENOMIC DNA]</scope>
    <source>
        <strain evidence="3">TFB10046</strain>
    </source>
</reference>
<evidence type="ECO:0000313" key="3">
    <source>
        <dbReference type="Proteomes" id="UP000006514"/>
    </source>
</evidence>
<evidence type="ECO:0000256" key="1">
    <source>
        <dbReference type="SAM" id="MobiDB-lite"/>
    </source>
</evidence>
<dbReference type="InterPro" id="IPR021109">
    <property type="entry name" value="Peptidase_aspartic_dom_sf"/>
</dbReference>
<dbReference type="InParanoid" id="J0CVD3"/>
<dbReference type="Gene3D" id="2.40.70.10">
    <property type="entry name" value="Acid Proteases"/>
    <property type="match status" value="1"/>
</dbReference>
<sequence>MSSLPGDEFTARPALVHPSGERSLLIELHRCPIPPTYAEAFLMDIKRGVDADATEALEEEARPVPPPPVVAPKPTSAGAGIQARSLPQSMAAGGSIASAGLASVESSRAPTPVRSQAGAVPTGLSTGPRKRRVPDPRHAPSTRLFQGERILDALPIGRQPADGKPFVPYIGHCIKVEILCPDNLEDHKKGDPDWKGSFVVVADRERLPLIFRLLLDTGTTVDSWVFCNLGWDSLDLLYGKPQKPLTQVHQDLYYMKNRIYPPPESHIDDDENTGELVYGVKDGATAALRIAQTLVRLRFTTRDKRDVILLPEMPVGAVYGLSADDLERGEEGLLALGRQGNARSAFQPRSPDGTRGVRWESRTLVSLLQQHDMITEETFTIFTDHPLFVKNSPDCIIFGKIYNPGEPRIPDTSAAWTSIPALPGRGHWKVYLKSLVFVANGNTAGGQYNIPVGEEVIIDNGSSQTYLPTRAYSRVTRLLLNRGGSSPVFNDLDEIHLVFASDASPGREEIRVVGQARRFFTSPYLRPDGAHARCVAESKRTHMLGLNFFMTFIVSFEDCRDPNARVLVHPHRFV</sequence>
<dbReference type="EMBL" id="JH687956">
    <property type="protein sequence ID" value="EJD34375.1"/>
    <property type="molecule type" value="Genomic_DNA"/>
</dbReference>
<feature type="region of interest" description="Disordered" evidence="1">
    <location>
        <begin position="58"/>
        <end position="80"/>
    </location>
</feature>
<dbReference type="KEGG" id="adl:AURDEDRAFT_189020"/>
<accession>J0CVD3</accession>
<dbReference type="SUPFAM" id="SSF50630">
    <property type="entry name" value="Acid proteases"/>
    <property type="match status" value="1"/>
</dbReference>
<name>J0CVD3_AURST</name>